<dbReference type="EMBL" id="JBAMIC010000003">
    <property type="protein sequence ID" value="KAK7110524.1"/>
    <property type="molecule type" value="Genomic_DNA"/>
</dbReference>
<dbReference type="InterPro" id="IPR012677">
    <property type="entry name" value="Nucleotide-bd_a/b_plait_sf"/>
</dbReference>
<dbReference type="InterPro" id="IPR034203">
    <property type="entry name" value="RBM45_RRM1"/>
</dbReference>
<dbReference type="SUPFAM" id="SSF54928">
    <property type="entry name" value="RNA-binding domain, RBD"/>
    <property type="match status" value="3"/>
</dbReference>
<feature type="domain" description="RRM" evidence="4">
    <location>
        <begin position="11"/>
        <end position="90"/>
    </location>
</feature>
<comment type="caution">
    <text evidence="5">The sequence shown here is derived from an EMBL/GenBank/DDBJ whole genome shotgun (WGS) entry which is preliminary data.</text>
</comment>
<proteinExistence type="predicted"/>
<dbReference type="CDD" id="cd12366">
    <property type="entry name" value="RRM1_RBM45"/>
    <property type="match status" value="1"/>
</dbReference>
<evidence type="ECO:0000256" key="2">
    <source>
        <dbReference type="PROSITE-ProRule" id="PRU00176"/>
    </source>
</evidence>
<dbReference type="SMART" id="SM00360">
    <property type="entry name" value="RRM"/>
    <property type="match status" value="4"/>
</dbReference>
<feature type="domain" description="RRM" evidence="4">
    <location>
        <begin position="106"/>
        <end position="169"/>
    </location>
</feature>
<gene>
    <name evidence="5" type="ORF">V1264_014360</name>
    <name evidence="6" type="ORF">V1264_014379</name>
</gene>
<evidence type="ECO:0000313" key="5">
    <source>
        <dbReference type="EMBL" id="KAK7110500.1"/>
    </source>
</evidence>
<dbReference type="PANTHER" id="PTHR48027">
    <property type="entry name" value="HETEROGENEOUS NUCLEAR RIBONUCLEOPROTEIN 87F-RELATED"/>
    <property type="match status" value="1"/>
</dbReference>
<evidence type="ECO:0000256" key="1">
    <source>
        <dbReference type="ARBA" id="ARBA00022884"/>
    </source>
</evidence>
<feature type="region of interest" description="Disordered" evidence="3">
    <location>
        <begin position="332"/>
        <end position="354"/>
    </location>
</feature>
<dbReference type="InterPro" id="IPR035979">
    <property type="entry name" value="RBD_domain_sf"/>
</dbReference>
<protein>
    <recommendedName>
        <fullName evidence="4">RRM domain-containing protein</fullName>
    </recommendedName>
</protein>
<dbReference type="Pfam" id="PF00076">
    <property type="entry name" value="RRM_1"/>
    <property type="match status" value="3"/>
</dbReference>
<dbReference type="EMBL" id="JBAMIC010000003">
    <property type="protein sequence ID" value="KAK7110500.1"/>
    <property type="molecule type" value="Genomic_DNA"/>
</dbReference>
<dbReference type="Proteomes" id="UP001374579">
    <property type="component" value="Unassembled WGS sequence"/>
</dbReference>
<reference evidence="5 7" key="1">
    <citation type="submission" date="2024-02" db="EMBL/GenBank/DDBJ databases">
        <title>Chromosome-scale genome assembly of the rough periwinkle Littorina saxatilis.</title>
        <authorList>
            <person name="De Jode A."/>
            <person name="Faria R."/>
            <person name="Formenti G."/>
            <person name="Sims Y."/>
            <person name="Smith T.P."/>
            <person name="Tracey A."/>
            <person name="Wood J.M.D."/>
            <person name="Zagrodzka Z.B."/>
            <person name="Johannesson K."/>
            <person name="Butlin R.K."/>
            <person name="Leder E.H."/>
        </authorList>
    </citation>
    <scope>NUCLEOTIDE SEQUENCE [LARGE SCALE GENOMIC DNA]</scope>
    <source>
        <strain evidence="5">Snail1</strain>
        <tissue evidence="5">Muscle</tissue>
    </source>
</reference>
<name>A0AAN9BVM0_9CAEN</name>
<evidence type="ECO:0000313" key="7">
    <source>
        <dbReference type="Proteomes" id="UP001374579"/>
    </source>
</evidence>
<sequence>MAFRSEDPPHSRLFVLCQKGVSEKDFREKFGEYGKVEDIWIVKDKRTNEDRGIVYVKFGKTSEALLAMEEMNGRCMSGQPKPLKVVVANSKRDGSTRDPREEEKLVRLFVICPKTYTEKDLRDEFEKFGDLDHVTVIRDRSSGESKGFGYVKYHRPYHAALAFENCDQLFKPKFAEPQRSRDEREDNSDFYNFGPNSSGSGFRGQKRNFEEDGSFYSDPRPPQMPGNFTAGPPPVAAMGGLGPMSMLNDYPAPSNCCRIQIVAPIGMTQGYLTKLFNLIPGMEYCDLNESTGVAYARYATPQCASYARDKLHGFEYPIGSQLMVQLAEENVQNPDPSQGYDSGYSPGRGDDPTDLRQRAASLLEKAGINPQAVMALANSVGAMGTTVVGPGGNKMERVNYCNILLPLPQPLVPDDSSVAQRLFIVCQPSAVSERVLRDAFSRFGNLIDVFLLSGRNYGYAKFANKEAAMRAIQTLHGQNLSGQRIKVLEAEPPKGDDGPAKKQKV</sequence>
<dbReference type="PROSITE" id="PS50102">
    <property type="entry name" value="RRM"/>
    <property type="match status" value="3"/>
</dbReference>
<dbReference type="AlphaFoldDB" id="A0AAN9BVM0"/>
<feature type="region of interest" description="Disordered" evidence="3">
    <location>
        <begin position="175"/>
        <end position="228"/>
    </location>
</feature>
<feature type="domain" description="RRM" evidence="4">
    <location>
        <begin position="420"/>
        <end position="492"/>
    </location>
</feature>
<evidence type="ECO:0000256" key="3">
    <source>
        <dbReference type="SAM" id="MobiDB-lite"/>
    </source>
</evidence>
<feature type="compositionally biased region" description="Basic and acidic residues" evidence="3">
    <location>
        <begin position="175"/>
        <end position="184"/>
    </location>
</feature>
<accession>A0AAN9BVM0</accession>
<evidence type="ECO:0000313" key="6">
    <source>
        <dbReference type="EMBL" id="KAK7110524.1"/>
    </source>
</evidence>
<dbReference type="Gene3D" id="3.30.70.330">
    <property type="match status" value="3"/>
</dbReference>
<keyword evidence="7" id="KW-1185">Reference proteome</keyword>
<keyword evidence="1 2" id="KW-0694">RNA-binding</keyword>
<organism evidence="5 7">
    <name type="scientific">Littorina saxatilis</name>
    <dbReference type="NCBI Taxonomy" id="31220"/>
    <lineage>
        <taxon>Eukaryota</taxon>
        <taxon>Metazoa</taxon>
        <taxon>Spiralia</taxon>
        <taxon>Lophotrochozoa</taxon>
        <taxon>Mollusca</taxon>
        <taxon>Gastropoda</taxon>
        <taxon>Caenogastropoda</taxon>
        <taxon>Littorinimorpha</taxon>
        <taxon>Littorinoidea</taxon>
        <taxon>Littorinidae</taxon>
        <taxon>Littorina</taxon>
    </lineage>
</organism>
<evidence type="ECO:0000259" key="4">
    <source>
        <dbReference type="PROSITE" id="PS50102"/>
    </source>
</evidence>
<dbReference type="InterPro" id="IPR052462">
    <property type="entry name" value="SLIRP/GR-RBP-like"/>
</dbReference>
<dbReference type="GO" id="GO:0003723">
    <property type="term" value="F:RNA binding"/>
    <property type="evidence" value="ECO:0007669"/>
    <property type="project" value="UniProtKB-UniRule"/>
</dbReference>
<dbReference type="InterPro" id="IPR000504">
    <property type="entry name" value="RRM_dom"/>
</dbReference>